<sequence length="59" mass="6620">MDQAPARLFRNQEQNCGGVKTAGNETAVPPEIFTNKFKKSMFCKKRHAQLNLGSVKQKP</sequence>
<evidence type="ECO:0000256" key="1">
    <source>
        <dbReference type="SAM" id="MobiDB-lite"/>
    </source>
</evidence>
<evidence type="ECO:0000313" key="3">
    <source>
        <dbReference type="Proteomes" id="UP000186922"/>
    </source>
</evidence>
<dbReference type="OrthoDB" id="167398at2759"/>
<dbReference type="EMBL" id="BDGG01000001">
    <property type="protein sequence ID" value="GAU88151.1"/>
    <property type="molecule type" value="Genomic_DNA"/>
</dbReference>
<proteinExistence type="predicted"/>
<gene>
    <name evidence="2" type="primary">RvY_00899-1</name>
    <name evidence="2" type="synonym">RvY_00899.1</name>
    <name evidence="2" type="ORF">RvY_00899</name>
</gene>
<keyword evidence="3" id="KW-1185">Reference proteome</keyword>
<dbReference type="Proteomes" id="UP000186922">
    <property type="component" value="Unassembled WGS sequence"/>
</dbReference>
<evidence type="ECO:0000313" key="2">
    <source>
        <dbReference type="EMBL" id="GAU88151.1"/>
    </source>
</evidence>
<protein>
    <submittedName>
        <fullName evidence="2">Uncharacterized protein</fullName>
    </submittedName>
</protein>
<accession>A0A1D1UFB2</accession>
<feature type="region of interest" description="Disordered" evidence="1">
    <location>
        <begin position="1"/>
        <end position="25"/>
    </location>
</feature>
<organism evidence="2 3">
    <name type="scientific">Ramazzottius varieornatus</name>
    <name type="common">Water bear</name>
    <name type="synonym">Tardigrade</name>
    <dbReference type="NCBI Taxonomy" id="947166"/>
    <lineage>
        <taxon>Eukaryota</taxon>
        <taxon>Metazoa</taxon>
        <taxon>Ecdysozoa</taxon>
        <taxon>Tardigrada</taxon>
        <taxon>Eutardigrada</taxon>
        <taxon>Parachela</taxon>
        <taxon>Hypsibioidea</taxon>
        <taxon>Ramazzottiidae</taxon>
        <taxon>Ramazzottius</taxon>
    </lineage>
</organism>
<reference evidence="2 3" key="1">
    <citation type="journal article" date="2016" name="Nat. Commun.">
        <title>Extremotolerant tardigrade genome and improved radiotolerance of human cultured cells by tardigrade-unique protein.</title>
        <authorList>
            <person name="Hashimoto T."/>
            <person name="Horikawa D.D."/>
            <person name="Saito Y."/>
            <person name="Kuwahara H."/>
            <person name="Kozuka-Hata H."/>
            <person name="Shin-I T."/>
            <person name="Minakuchi Y."/>
            <person name="Ohishi K."/>
            <person name="Motoyama A."/>
            <person name="Aizu T."/>
            <person name="Enomoto A."/>
            <person name="Kondo K."/>
            <person name="Tanaka S."/>
            <person name="Hara Y."/>
            <person name="Koshikawa S."/>
            <person name="Sagara H."/>
            <person name="Miura T."/>
            <person name="Yokobori S."/>
            <person name="Miyagawa K."/>
            <person name="Suzuki Y."/>
            <person name="Kubo T."/>
            <person name="Oyama M."/>
            <person name="Kohara Y."/>
            <person name="Fujiyama A."/>
            <person name="Arakawa K."/>
            <person name="Katayama T."/>
            <person name="Toyoda A."/>
            <person name="Kunieda T."/>
        </authorList>
    </citation>
    <scope>NUCLEOTIDE SEQUENCE [LARGE SCALE GENOMIC DNA]</scope>
    <source>
        <strain evidence="2 3">YOKOZUNA-1</strain>
    </source>
</reference>
<comment type="caution">
    <text evidence="2">The sequence shown here is derived from an EMBL/GenBank/DDBJ whole genome shotgun (WGS) entry which is preliminary data.</text>
</comment>
<name>A0A1D1UFB2_RAMVA</name>
<dbReference type="AlphaFoldDB" id="A0A1D1UFB2"/>